<dbReference type="RefSeq" id="WP_344809323.1">
    <property type="nucleotide sequence ID" value="NZ_BAABAB010000050.1"/>
</dbReference>
<dbReference type="Proteomes" id="UP001501490">
    <property type="component" value="Unassembled WGS sequence"/>
</dbReference>
<gene>
    <name evidence="2" type="ORF">GCM10022236_47560</name>
</gene>
<feature type="domain" description="Phosphoribosyltransferase" evidence="1">
    <location>
        <begin position="15"/>
        <end position="171"/>
    </location>
</feature>
<sequence length="218" mass="23033">MRSRERYRDRTEAGLVLADAVAEALRESTPCVVLALPRGGVPVAIPIVQRLGGTLGLMIVRKLGVPGRPELAMGALARIGDRTELVRNEAVIADARVDDATFERVRREEGSRLSARAARYGELPVEASGRTVILVDDGLATGMTALASVSAARSLDPERVVLAVPVGSPQAVRALSRAADLVVCPLAPRGFAAVSGWYDDFDQVSDAEVAAALAPFRP</sequence>
<keyword evidence="2" id="KW-0328">Glycosyltransferase</keyword>
<dbReference type="InterPro" id="IPR029057">
    <property type="entry name" value="PRTase-like"/>
</dbReference>
<evidence type="ECO:0000313" key="2">
    <source>
        <dbReference type="EMBL" id="GAA3639585.1"/>
    </source>
</evidence>
<organism evidence="2 3">
    <name type="scientific">Microlunatus ginsengisoli</name>
    <dbReference type="NCBI Taxonomy" id="363863"/>
    <lineage>
        <taxon>Bacteria</taxon>
        <taxon>Bacillati</taxon>
        <taxon>Actinomycetota</taxon>
        <taxon>Actinomycetes</taxon>
        <taxon>Propionibacteriales</taxon>
        <taxon>Propionibacteriaceae</taxon>
        <taxon>Microlunatus</taxon>
    </lineage>
</organism>
<dbReference type="EMBL" id="BAABAB010000050">
    <property type="protein sequence ID" value="GAA3639585.1"/>
    <property type="molecule type" value="Genomic_DNA"/>
</dbReference>
<evidence type="ECO:0000313" key="3">
    <source>
        <dbReference type="Proteomes" id="UP001501490"/>
    </source>
</evidence>
<dbReference type="Gene3D" id="3.40.50.2020">
    <property type="match status" value="1"/>
</dbReference>
<name>A0ABP7ATA1_9ACTN</name>
<dbReference type="GO" id="GO:0016757">
    <property type="term" value="F:glycosyltransferase activity"/>
    <property type="evidence" value="ECO:0007669"/>
    <property type="project" value="UniProtKB-KW"/>
</dbReference>
<comment type="caution">
    <text evidence="2">The sequence shown here is derived from an EMBL/GenBank/DDBJ whole genome shotgun (WGS) entry which is preliminary data.</text>
</comment>
<proteinExistence type="predicted"/>
<keyword evidence="2" id="KW-0808">Transferase</keyword>
<protein>
    <submittedName>
        <fullName evidence="2">Phosphoribosyltransferase</fullName>
    </submittedName>
</protein>
<reference evidence="3" key="1">
    <citation type="journal article" date="2019" name="Int. J. Syst. Evol. Microbiol.">
        <title>The Global Catalogue of Microorganisms (GCM) 10K type strain sequencing project: providing services to taxonomists for standard genome sequencing and annotation.</title>
        <authorList>
            <consortium name="The Broad Institute Genomics Platform"/>
            <consortium name="The Broad Institute Genome Sequencing Center for Infectious Disease"/>
            <person name="Wu L."/>
            <person name="Ma J."/>
        </authorList>
    </citation>
    <scope>NUCLEOTIDE SEQUENCE [LARGE SCALE GENOMIC DNA]</scope>
    <source>
        <strain evidence="3">JCM 16929</strain>
    </source>
</reference>
<dbReference type="SUPFAM" id="SSF53271">
    <property type="entry name" value="PRTase-like"/>
    <property type="match status" value="1"/>
</dbReference>
<dbReference type="CDD" id="cd06223">
    <property type="entry name" value="PRTases_typeI"/>
    <property type="match status" value="1"/>
</dbReference>
<evidence type="ECO:0000259" key="1">
    <source>
        <dbReference type="Pfam" id="PF00156"/>
    </source>
</evidence>
<dbReference type="Gene3D" id="3.30.1310.20">
    <property type="entry name" value="PRTase-like"/>
    <property type="match status" value="1"/>
</dbReference>
<dbReference type="InterPro" id="IPR000836">
    <property type="entry name" value="PRTase_dom"/>
</dbReference>
<accession>A0ABP7ATA1</accession>
<dbReference type="Pfam" id="PF00156">
    <property type="entry name" value="Pribosyltran"/>
    <property type="match status" value="1"/>
</dbReference>
<keyword evidence="3" id="KW-1185">Reference proteome</keyword>